<dbReference type="OrthoDB" id="2021145at2759"/>
<reference evidence="9" key="1">
    <citation type="submission" date="2019-03" db="EMBL/GenBank/DDBJ databases">
        <title>Long read genome sequence of the mycoparasitic Pythium oligandrum ATCC 38472 isolated from sugarbeet rhizosphere.</title>
        <authorList>
            <person name="Gaulin E."/>
        </authorList>
    </citation>
    <scope>NUCLEOTIDE SEQUENCE</scope>
    <source>
        <strain evidence="9">ATCC 38472_TT</strain>
    </source>
</reference>
<evidence type="ECO:0000259" key="7">
    <source>
        <dbReference type="Pfam" id="PF10189"/>
    </source>
</evidence>
<comment type="caution">
    <text evidence="9">The sequence shown here is derived from an EMBL/GenBank/DDBJ whole genome shotgun (WGS) entry which is preliminary data.</text>
</comment>
<evidence type="ECO:0000256" key="4">
    <source>
        <dbReference type="ARBA" id="ARBA00022490"/>
    </source>
</evidence>
<dbReference type="InterPro" id="IPR019333">
    <property type="entry name" value="INTS3_N"/>
</dbReference>
<evidence type="ECO:0000256" key="6">
    <source>
        <dbReference type="SAM" id="MobiDB-lite"/>
    </source>
</evidence>
<feature type="region of interest" description="Disordered" evidence="6">
    <location>
        <begin position="1"/>
        <end position="87"/>
    </location>
</feature>
<dbReference type="InterPro" id="IPR045334">
    <property type="entry name" value="INTS3"/>
</dbReference>
<protein>
    <recommendedName>
        <fullName evidence="11">Integrator complex subunit 3</fullName>
    </recommendedName>
</protein>
<evidence type="ECO:0000256" key="1">
    <source>
        <dbReference type="ARBA" id="ARBA00004123"/>
    </source>
</evidence>
<sequence length="1140" mass="124420">MDMGDGHDGAPPPPPASAADDHAPPPPPPPAGPPPPPAPVTVTAPASSVPAHVKASPASGSSASNSAPSSPGHALQTPHSKLVSHQPLDAPDELDRKWYAHFYHMQKTIQGKDDAATLAILKQPPPTPGGNSTSQLTFQPDIALLYAIITEPPLAKQYLRHLTAIANVDSYKSVIPWLQKLVDQKFVKLLGTCRSQLLWLVRELVHISAPGIDKVIISLMRHLTAGDSSRTSVWLASSIVRILIEHEAWLLSCTSFIPYVFHTFARIVGDHHGHSAHASLLQQETELLTTLWNRRQSDVAQLGREAVRVLNDAKEIPGINALWKQLRAVRDDNDQDGAVFSVSRLMATPTPPKYLAYRLTPKMEEYLVFMMERVQLGYVTRYQKWFATQFLGAPGSDALVPDLVRYICAVYHPSNQILGSKITPRYHILGWLYLLCKSPTTLARVQLAMFFDYLYFKQSDNIMNVEPAMLLMVKSLKSHPQMTLAMIQFLVFAVEKFASSATNKQLMQKGVSTAFAMILKLGVVPSIHVLQSFPLLLSNAPELKGELHRIFPEHFPSPDSVQAQAPSPPTMSPASPLHSPGGFSSPLRNSPARESPLRESPVHPGSPAASPSHPQSPSHSESSAGSAATTSDALSTSSFLQDIHRSPDIAESGEDATVGVGAAVDSLAKSTDVPPSLLVLGHEEFRSLQETMPEPCSRPTERFLESLNDILISWIRQDNAIELASPLGSFLYSSLERIILSSKISMSEAPKATCAGVFDSMLDQVLSESPDLFLPFLQAMYARDVSIGFRILVFCCSHSENKGVETALSAYLAFVDAIGSNLPEQVMKDLTLCQHIDDARAHAIALLEKTSSDTSGPKDEMAAVDAAVLHILPYLFRHLDHPSLSKLLGRNEALIQLLLSSATPLTFQTICSRVVLQEFSILKNRLGSVLLASLSWSSWEQFVLWDLVIAEVQASHSPAAVKSLMTAARRVLACANPDQHVETLNGLLKCLLHFSPDASMLQTVFKLRDTFDEFALAVLSSWIDKFPEVVKNYMLVILQTGNESTKDVDEILHKLEHLQRKRGSHTLSLLTDDVILSALRQIVQAQTYPTLAGFLVAPPAPATPPQDMSSPPPPPSSLSSPSTALGEEPPTKKQRLLGDN</sequence>
<dbReference type="EMBL" id="SPLM01000073">
    <property type="protein sequence ID" value="TMW62991.1"/>
    <property type="molecule type" value="Genomic_DNA"/>
</dbReference>
<dbReference type="CDD" id="cd22541">
    <property type="entry name" value="SP5_N"/>
    <property type="match status" value="1"/>
</dbReference>
<dbReference type="AlphaFoldDB" id="A0A8K1CGB2"/>
<evidence type="ECO:0000256" key="3">
    <source>
        <dbReference type="ARBA" id="ARBA00006130"/>
    </source>
</evidence>
<gene>
    <name evidence="9" type="ORF">Poli38472_005609</name>
</gene>
<feature type="compositionally biased region" description="Low complexity" evidence="6">
    <location>
        <begin position="40"/>
        <end position="72"/>
    </location>
</feature>
<dbReference type="PANTHER" id="PTHR13587:SF7">
    <property type="entry name" value="INTEGRATOR COMPLEX SUBUNIT 3"/>
    <property type="match status" value="1"/>
</dbReference>
<keyword evidence="10" id="KW-1185">Reference proteome</keyword>
<dbReference type="Pfam" id="PF10189">
    <property type="entry name" value="Ints3_N"/>
    <property type="match status" value="1"/>
</dbReference>
<feature type="compositionally biased region" description="Pro residues" evidence="6">
    <location>
        <begin position="1098"/>
        <end position="1116"/>
    </location>
</feature>
<evidence type="ECO:0000256" key="2">
    <source>
        <dbReference type="ARBA" id="ARBA00004496"/>
    </source>
</evidence>
<organism evidence="9 10">
    <name type="scientific">Pythium oligandrum</name>
    <name type="common">Mycoparasitic fungus</name>
    <dbReference type="NCBI Taxonomy" id="41045"/>
    <lineage>
        <taxon>Eukaryota</taxon>
        <taxon>Sar</taxon>
        <taxon>Stramenopiles</taxon>
        <taxon>Oomycota</taxon>
        <taxon>Peronosporomycetes</taxon>
        <taxon>Pythiales</taxon>
        <taxon>Pythiaceae</taxon>
        <taxon>Pythium</taxon>
    </lineage>
</organism>
<accession>A0A8K1CGB2</accession>
<feature type="domain" description="Ints3-like C-terminal" evidence="8">
    <location>
        <begin position="870"/>
        <end position="1085"/>
    </location>
</feature>
<evidence type="ECO:0008006" key="11">
    <source>
        <dbReference type="Google" id="ProtNLM"/>
    </source>
</evidence>
<feature type="compositionally biased region" description="Pro residues" evidence="6">
    <location>
        <begin position="24"/>
        <end position="39"/>
    </location>
</feature>
<proteinExistence type="inferred from homology"/>
<dbReference type="Pfam" id="PF24566">
    <property type="entry name" value="HEAT_Ints3_C"/>
    <property type="match status" value="1"/>
</dbReference>
<evidence type="ECO:0000256" key="5">
    <source>
        <dbReference type="ARBA" id="ARBA00023242"/>
    </source>
</evidence>
<dbReference type="Proteomes" id="UP000794436">
    <property type="component" value="Unassembled WGS sequence"/>
</dbReference>
<comment type="subcellular location">
    <subcellularLocation>
        <location evidence="2">Cytoplasm</location>
    </subcellularLocation>
    <subcellularLocation>
        <location evidence="1">Nucleus</location>
    </subcellularLocation>
</comment>
<evidence type="ECO:0000313" key="9">
    <source>
        <dbReference type="EMBL" id="TMW62991.1"/>
    </source>
</evidence>
<feature type="compositionally biased region" description="Low complexity" evidence="6">
    <location>
        <begin position="602"/>
        <end position="638"/>
    </location>
</feature>
<dbReference type="PANTHER" id="PTHR13587">
    <property type="entry name" value="INTEGRATOR COMPLEX SUBUNIT 3"/>
    <property type="match status" value="1"/>
</dbReference>
<evidence type="ECO:0000313" key="10">
    <source>
        <dbReference type="Proteomes" id="UP000794436"/>
    </source>
</evidence>
<dbReference type="GO" id="GO:0005634">
    <property type="term" value="C:nucleus"/>
    <property type="evidence" value="ECO:0007669"/>
    <property type="project" value="UniProtKB-SubCell"/>
</dbReference>
<dbReference type="InterPro" id="IPR056518">
    <property type="entry name" value="HEAT_Ints3_C"/>
</dbReference>
<feature type="domain" description="Integrator complex subunit 3 N-terminal" evidence="7">
    <location>
        <begin position="142"/>
        <end position="532"/>
    </location>
</feature>
<feature type="region of interest" description="Disordered" evidence="6">
    <location>
        <begin position="1098"/>
        <end position="1140"/>
    </location>
</feature>
<name>A0A8K1CGB2_PYTOL</name>
<keyword evidence="4" id="KW-0963">Cytoplasm</keyword>
<keyword evidence="5" id="KW-0539">Nucleus</keyword>
<comment type="similarity">
    <text evidence="3">Belongs to the Integrator subunit 3 family.</text>
</comment>
<dbReference type="GO" id="GO:0005737">
    <property type="term" value="C:cytoplasm"/>
    <property type="evidence" value="ECO:0007669"/>
    <property type="project" value="UniProtKB-SubCell"/>
</dbReference>
<feature type="region of interest" description="Disordered" evidence="6">
    <location>
        <begin position="554"/>
        <end position="638"/>
    </location>
</feature>
<evidence type="ECO:0000259" key="8">
    <source>
        <dbReference type="Pfam" id="PF24566"/>
    </source>
</evidence>